<dbReference type="Proteomes" id="UP000515152">
    <property type="component" value="Chromosome 24"/>
</dbReference>
<keyword evidence="3 5" id="KW-0472">Membrane</keyword>
<dbReference type="Gene3D" id="2.60.40.10">
    <property type="entry name" value="Immunoglobulins"/>
    <property type="match status" value="1"/>
</dbReference>
<feature type="chain" id="PRO_5028461125" evidence="6">
    <location>
        <begin position="21"/>
        <end position="292"/>
    </location>
</feature>
<keyword evidence="6" id="KW-0732">Signal</keyword>
<keyword evidence="5" id="KW-1133">Transmembrane helix</keyword>
<feature type="domain" description="Ig-like" evidence="7">
    <location>
        <begin position="25"/>
        <end position="113"/>
    </location>
</feature>
<dbReference type="KEGG" id="char:116219251"/>
<dbReference type="SUPFAM" id="SSF48726">
    <property type="entry name" value="Immunoglobulin"/>
    <property type="match status" value="1"/>
</dbReference>
<dbReference type="PANTHER" id="PTHR11860">
    <property type="entry name" value="POLYMERIC-IMMUNOGLOBULIN RECEPTOR"/>
    <property type="match status" value="1"/>
</dbReference>
<dbReference type="PROSITE" id="PS50835">
    <property type="entry name" value="IG_LIKE"/>
    <property type="match status" value="1"/>
</dbReference>
<feature type="compositionally biased region" description="Polar residues" evidence="4">
    <location>
        <begin position="205"/>
        <end position="215"/>
    </location>
</feature>
<evidence type="ECO:0000256" key="5">
    <source>
        <dbReference type="SAM" id="Phobius"/>
    </source>
</evidence>
<organism evidence="8 9">
    <name type="scientific">Clupea harengus</name>
    <name type="common">Atlantic herring</name>
    <dbReference type="NCBI Taxonomy" id="7950"/>
    <lineage>
        <taxon>Eukaryota</taxon>
        <taxon>Metazoa</taxon>
        <taxon>Chordata</taxon>
        <taxon>Craniata</taxon>
        <taxon>Vertebrata</taxon>
        <taxon>Euteleostomi</taxon>
        <taxon>Actinopterygii</taxon>
        <taxon>Neopterygii</taxon>
        <taxon>Teleostei</taxon>
        <taxon>Clupei</taxon>
        <taxon>Clupeiformes</taxon>
        <taxon>Clupeoidei</taxon>
        <taxon>Clupeidae</taxon>
        <taxon>Clupea</taxon>
    </lineage>
</organism>
<dbReference type="SMART" id="SM00409">
    <property type="entry name" value="IG"/>
    <property type="match status" value="1"/>
</dbReference>
<comment type="subcellular location">
    <subcellularLocation>
        <location evidence="1">Membrane</location>
    </subcellularLocation>
</comment>
<evidence type="ECO:0000259" key="7">
    <source>
        <dbReference type="PROSITE" id="PS50835"/>
    </source>
</evidence>
<evidence type="ECO:0000256" key="4">
    <source>
        <dbReference type="SAM" id="MobiDB-lite"/>
    </source>
</evidence>
<dbReference type="InterPro" id="IPR050671">
    <property type="entry name" value="CD300_family_receptors"/>
</dbReference>
<evidence type="ECO:0000256" key="2">
    <source>
        <dbReference type="ARBA" id="ARBA00022692"/>
    </source>
</evidence>
<dbReference type="Pfam" id="PF07686">
    <property type="entry name" value="V-set"/>
    <property type="match status" value="1"/>
</dbReference>
<dbReference type="InterPro" id="IPR007110">
    <property type="entry name" value="Ig-like_dom"/>
</dbReference>
<evidence type="ECO:0000313" key="8">
    <source>
        <dbReference type="Proteomes" id="UP000515152"/>
    </source>
</evidence>
<dbReference type="InterPro" id="IPR013106">
    <property type="entry name" value="Ig_V-set"/>
</dbReference>
<dbReference type="InterPro" id="IPR013783">
    <property type="entry name" value="Ig-like_fold"/>
</dbReference>
<accession>A0A6P8EQB1</accession>
<proteinExistence type="predicted"/>
<dbReference type="PANTHER" id="PTHR11860:SF118">
    <property type="entry name" value="CMRF35-LIKE MOLECULE 3-RELATED"/>
    <property type="match status" value="1"/>
</dbReference>
<feature type="region of interest" description="Disordered" evidence="4">
    <location>
        <begin position="118"/>
        <end position="155"/>
    </location>
</feature>
<feature type="region of interest" description="Disordered" evidence="4">
    <location>
        <begin position="191"/>
        <end position="240"/>
    </location>
</feature>
<sequence>MSQRLIILSCLLAVLGGVESDIITVREGQDAKIKCSYRSAYGNIKYFCKDPCTETDILFKSDWYQSLPKRFSLVDHGSSFTVTISKVRSTDSGLYYCGVERFFKDKFNEITLEVITAVPSTTPGPTSHRPSKTTAKSTRPEHTSLRPSEQTTVHREQDGAGGVVYICAGLAAVVFLLVLCLFMLYTQRTRGRKSLDPPAGHRPNTDSGNTQQGQCDYSDITFNPHVSTSSPAPPSTDPSTIYANVQLPSNQNPDSLQYATVRFTDPPAGGDKGQSPPGIERERAVIYSSINL</sequence>
<gene>
    <name evidence="9" type="primary">LOC116219251</name>
</gene>
<feature type="transmembrane region" description="Helical" evidence="5">
    <location>
        <begin position="163"/>
        <end position="185"/>
    </location>
</feature>
<evidence type="ECO:0000313" key="9">
    <source>
        <dbReference type="RefSeq" id="XP_031418293.1"/>
    </source>
</evidence>
<dbReference type="GO" id="GO:0005886">
    <property type="term" value="C:plasma membrane"/>
    <property type="evidence" value="ECO:0007669"/>
    <property type="project" value="TreeGrafter"/>
</dbReference>
<protein>
    <submittedName>
        <fullName evidence="9">CMRF35-like molecule 5</fullName>
    </submittedName>
</protein>
<dbReference type="InterPro" id="IPR003599">
    <property type="entry name" value="Ig_sub"/>
</dbReference>
<feature type="signal peptide" evidence="6">
    <location>
        <begin position="1"/>
        <end position="20"/>
    </location>
</feature>
<reference evidence="9" key="1">
    <citation type="submission" date="2025-08" db="UniProtKB">
        <authorList>
            <consortium name="RefSeq"/>
        </authorList>
    </citation>
    <scope>IDENTIFICATION</scope>
</reference>
<dbReference type="OrthoDB" id="9805957at2759"/>
<dbReference type="RefSeq" id="XP_031418293.1">
    <property type="nucleotide sequence ID" value="XM_031562433.2"/>
</dbReference>
<name>A0A6P8EQB1_CLUHA</name>
<evidence type="ECO:0000256" key="1">
    <source>
        <dbReference type="ARBA" id="ARBA00004370"/>
    </source>
</evidence>
<dbReference type="GO" id="GO:0004888">
    <property type="term" value="F:transmembrane signaling receptor activity"/>
    <property type="evidence" value="ECO:0007669"/>
    <property type="project" value="TreeGrafter"/>
</dbReference>
<evidence type="ECO:0000256" key="6">
    <source>
        <dbReference type="SAM" id="SignalP"/>
    </source>
</evidence>
<keyword evidence="8" id="KW-1185">Reference proteome</keyword>
<dbReference type="GeneID" id="116219251"/>
<evidence type="ECO:0000256" key="3">
    <source>
        <dbReference type="ARBA" id="ARBA00023136"/>
    </source>
</evidence>
<dbReference type="InterPro" id="IPR036179">
    <property type="entry name" value="Ig-like_dom_sf"/>
</dbReference>
<keyword evidence="2 5" id="KW-0812">Transmembrane</keyword>
<dbReference type="AlphaFoldDB" id="A0A6P8EQB1"/>